<dbReference type="KEGG" id="lrs:PX52LOC_07237"/>
<dbReference type="GO" id="GO:0016887">
    <property type="term" value="F:ATP hydrolysis activity"/>
    <property type="evidence" value="ECO:0007669"/>
    <property type="project" value="InterPro"/>
</dbReference>
<dbReference type="Pfam" id="PF00005">
    <property type="entry name" value="ABC_tran"/>
    <property type="match status" value="1"/>
</dbReference>
<dbReference type="PANTHER" id="PTHR43553">
    <property type="entry name" value="HEAVY METAL TRANSPORTER"/>
    <property type="match status" value="1"/>
</dbReference>
<keyword evidence="11" id="KW-1185">Reference proteome</keyword>
<dbReference type="Proteomes" id="UP000324974">
    <property type="component" value="Chromosome"/>
</dbReference>
<dbReference type="PANTHER" id="PTHR43553:SF24">
    <property type="entry name" value="ENERGY-COUPLING FACTOR TRANSPORTER ATP-BINDING PROTEIN ECFA1"/>
    <property type="match status" value="1"/>
</dbReference>
<name>A0A5C1AL72_9BACT</name>
<accession>A0A5C1AL72</accession>
<dbReference type="AlphaFoldDB" id="A0A5C1AL72"/>
<keyword evidence="5" id="KW-0547">Nucleotide-binding</keyword>
<dbReference type="CDD" id="cd03225">
    <property type="entry name" value="ABC_cobalt_CbiO_domain1"/>
    <property type="match status" value="1"/>
</dbReference>
<evidence type="ECO:0000256" key="1">
    <source>
        <dbReference type="ARBA" id="ARBA00004236"/>
    </source>
</evidence>
<dbReference type="GO" id="GO:0005524">
    <property type="term" value="F:ATP binding"/>
    <property type="evidence" value="ECO:0007669"/>
    <property type="project" value="UniProtKB-KW"/>
</dbReference>
<evidence type="ECO:0000256" key="6">
    <source>
        <dbReference type="ARBA" id="ARBA00022840"/>
    </source>
</evidence>
<gene>
    <name evidence="10" type="ORF">PX52LOC_07237</name>
</gene>
<evidence type="ECO:0000256" key="4">
    <source>
        <dbReference type="ARBA" id="ARBA00022475"/>
    </source>
</evidence>
<dbReference type="InterPro" id="IPR050095">
    <property type="entry name" value="ECF_ABC_transporter_ATP-bd"/>
</dbReference>
<sequence>MIRVTAMTHRFVGGRAALDGVSFTVAAGESVAVVGPNGAGKTTLFLRLCGVLPGVRGEATVANLDPADREHRRKLAATVGVVFQNPDDQLFSPTVLDDVAFGPLNLGLSDIEARDRATEALNAVGLPDHAARVPHQLSGGEKRRAAIATILSMRPGVLLLDEPSMFLDPRGRRELIYLVRDLPGTKLIATHDLGLVLETCPRVLLLDGGKLVADGPTEQVLGNEMLMETHGLEVPYRLRNG</sequence>
<keyword evidence="4" id="KW-1003">Cell membrane</keyword>
<evidence type="ECO:0000256" key="5">
    <source>
        <dbReference type="ARBA" id="ARBA00022741"/>
    </source>
</evidence>
<dbReference type="EMBL" id="CP042425">
    <property type="protein sequence ID" value="QEL20149.1"/>
    <property type="molecule type" value="Genomic_DNA"/>
</dbReference>
<comment type="subcellular location">
    <subcellularLocation>
        <location evidence="1">Cell membrane</location>
    </subcellularLocation>
</comment>
<comment type="similarity">
    <text evidence="2">Belongs to the ABC transporter superfamily.</text>
</comment>
<dbReference type="InterPro" id="IPR015856">
    <property type="entry name" value="ABC_transpr_CbiO/EcfA_su"/>
</dbReference>
<evidence type="ECO:0000256" key="2">
    <source>
        <dbReference type="ARBA" id="ARBA00005417"/>
    </source>
</evidence>
<dbReference type="GO" id="GO:0042626">
    <property type="term" value="F:ATPase-coupled transmembrane transporter activity"/>
    <property type="evidence" value="ECO:0007669"/>
    <property type="project" value="TreeGrafter"/>
</dbReference>
<dbReference type="GO" id="GO:0043190">
    <property type="term" value="C:ATP-binding cassette (ABC) transporter complex"/>
    <property type="evidence" value="ECO:0007669"/>
    <property type="project" value="TreeGrafter"/>
</dbReference>
<proteinExistence type="inferred from homology"/>
<dbReference type="SMART" id="SM00382">
    <property type="entry name" value="AAA"/>
    <property type="match status" value="1"/>
</dbReference>
<dbReference type="InterPro" id="IPR003439">
    <property type="entry name" value="ABC_transporter-like_ATP-bd"/>
</dbReference>
<reference evidence="11" key="1">
    <citation type="submission" date="2019-08" db="EMBL/GenBank/DDBJ databases">
        <title>Limnoglobus roseus gen. nov., sp. nov., a novel freshwater planctomycete with a giant genome from the family Gemmataceae.</title>
        <authorList>
            <person name="Kulichevskaya I.S."/>
            <person name="Naumoff D.G."/>
            <person name="Miroshnikov K."/>
            <person name="Ivanova A."/>
            <person name="Philippov D.A."/>
            <person name="Hakobyan A."/>
            <person name="Rijpstra I.C."/>
            <person name="Sinninghe Damste J.S."/>
            <person name="Liesack W."/>
            <person name="Dedysh S.N."/>
        </authorList>
    </citation>
    <scope>NUCLEOTIDE SEQUENCE [LARGE SCALE GENOMIC DNA]</scope>
    <source>
        <strain evidence="11">PX52</strain>
    </source>
</reference>
<dbReference type="InterPro" id="IPR017871">
    <property type="entry name" value="ABC_transporter-like_CS"/>
</dbReference>
<protein>
    <submittedName>
        <fullName evidence="10">Cobalt ABC transporter ATP-binding protein</fullName>
    </submittedName>
</protein>
<dbReference type="PROSITE" id="PS00211">
    <property type="entry name" value="ABC_TRANSPORTER_1"/>
    <property type="match status" value="1"/>
</dbReference>
<dbReference type="InterPro" id="IPR003593">
    <property type="entry name" value="AAA+_ATPase"/>
</dbReference>
<dbReference type="Gene3D" id="3.40.50.300">
    <property type="entry name" value="P-loop containing nucleotide triphosphate hydrolases"/>
    <property type="match status" value="1"/>
</dbReference>
<evidence type="ECO:0000313" key="11">
    <source>
        <dbReference type="Proteomes" id="UP000324974"/>
    </source>
</evidence>
<keyword evidence="6 10" id="KW-0067">ATP-binding</keyword>
<dbReference type="PROSITE" id="PS50893">
    <property type="entry name" value="ABC_TRANSPORTER_2"/>
    <property type="match status" value="1"/>
</dbReference>
<evidence type="ECO:0000313" key="10">
    <source>
        <dbReference type="EMBL" id="QEL20149.1"/>
    </source>
</evidence>
<evidence type="ECO:0000259" key="9">
    <source>
        <dbReference type="PROSITE" id="PS50893"/>
    </source>
</evidence>
<keyword evidence="7" id="KW-1278">Translocase</keyword>
<organism evidence="10 11">
    <name type="scientific">Limnoglobus roseus</name>
    <dbReference type="NCBI Taxonomy" id="2598579"/>
    <lineage>
        <taxon>Bacteria</taxon>
        <taxon>Pseudomonadati</taxon>
        <taxon>Planctomycetota</taxon>
        <taxon>Planctomycetia</taxon>
        <taxon>Gemmatales</taxon>
        <taxon>Gemmataceae</taxon>
        <taxon>Limnoglobus</taxon>
    </lineage>
</organism>
<dbReference type="FunFam" id="3.40.50.300:FF:000224">
    <property type="entry name" value="Energy-coupling factor transporter ATP-binding protein EcfA"/>
    <property type="match status" value="1"/>
</dbReference>
<dbReference type="SUPFAM" id="SSF52540">
    <property type="entry name" value="P-loop containing nucleoside triphosphate hydrolases"/>
    <property type="match status" value="1"/>
</dbReference>
<feature type="domain" description="ABC transporter" evidence="9">
    <location>
        <begin position="2"/>
        <end position="233"/>
    </location>
</feature>
<evidence type="ECO:0000256" key="8">
    <source>
        <dbReference type="ARBA" id="ARBA00023136"/>
    </source>
</evidence>
<evidence type="ECO:0000256" key="7">
    <source>
        <dbReference type="ARBA" id="ARBA00022967"/>
    </source>
</evidence>
<keyword evidence="3" id="KW-0813">Transport</keyword>
<keyword evidence="8" id="KW-0472">Membrane</keyword>
<dbReference type="InterPro" id="IPR027417">
    <property type="entry name" value="P-loop_NTPase"/>
</dbReference>
<evidence type="ECO:0000256" key="3">
    <source>
        <dbReference type="ARBA" id="ARBA00022448"/>
    </source>
</evidence>